<geneLocation type="plasmid" evidence="1 2">
    <name>C</name>
</geneLocation>
<dbReference type="KEGG" id="same:SAMCFNEI73_pC1721"/>
<evidence type="ECO:0000313" key="1">
    <source>
        <dbReference type="EMBL" id="APG95425.1"/>
    </source>
</evidence>
<proteinExistence type="predicted"/>
<name>A0A1L3LZ95_9HYPH</name>
<dbReference type="Proteomes" id="UP000182306">
    <property type="component" value="Plasmid C"/>
</dbReference>
<keyword evidence="1" id="KW-0614">Plasmid</keyword>
<gene>
    <name evidence="1" type="ORF">SAMCFNEI73_pC1721</name>
</gene>
<accession>A0A1L3LZ95</accession>
<evidence type="ECO:0000313" key="2">
    <source>
        <dbReference type="Proteomes" id="UP000182306"/>
    </source>
</evidence>
<dbReference type="EMBL" id="CP013110">
    <property type="protein sequence ID" value="APG95425.1"/>
    <property type="molecule type" value="Genomic_DNA"/>
</dbReference>
<sequence>MLGILDAGDVSVIVGSVSLMPRTNPKRRSKLMLAGRSVRSYPADLFLVERHDPACQLRLPLLIART</sequence>
<organism evidence="1 2">
    <name type="scientific">Sinorhizobium americanum</name>
    <dbReference type="NCBI Taxonomy" id="194963"/>
    <lineage>
        <taxon>Bacteria</taxon>
        <taxon>Pseudomonadati</taxon>
        <taxon>Pseudomonadota</taxon>
        <taxon>Alphaproteobacteria</taxon>
        <taxon>Hyphomicrobiales</taxon>
        <taxon>Rhizobiaceae</taxon>
        <taxon>Sinorhizobium/Ensifer group</taxon>
        <taxon>Sinorhizobium</taxon>
    </lineage>
</organism>
<reference evidence="1 2" key="1">
    <citation type="submission" date="2015-10" db="EMBL/GenBank/DDBJ databases">
        <title>Genomic differences between typical nodule nitrogen-fixing rhizobial strains and those coming from bean seeds.</title>
        <authorList>
            <person name="Peralta H."/>
            <person name="Aguilar-Vera A."/>
            <person name="Diaz R."/>
            <person name="Mora Y."/>
            <person name="Martinez-Batallar G."/>
            <person name="Salazar E."/>
            <person name="Vargas-Lagunas C."/>
            <person name="Encarnacion S."/>
            <person name="Girard L."/>
            <person name="Mora J."/>
        </authorList>
    </citation>
    <scope>NUCLEOTIDE SEQUENCE [LARGE SCALE GENOMIC DNA]</scope>
    <source>
        <strain evidence="1 2">CFNEI 73</strain>
        <plasmid evidence="1 2">C</plasmid>
    </source>
</reference>
<dbReference type="AlphaFoldDB" id="A0A1L3LZ95"/>
<protein>
    <submittedName>
        <fullName evidence="1">Uncharacterized protein</fullName>
    </submittedName>
</protein>
<keyword evidence="2" id="KW-1185">Reference proteome</keyword>